<gene>
    <name evidence="2" type="ORF">DdX_02466</name>
</gene>
<feature type="signal peptide" evidence="1">
    <location>
        <begin position="1"/>
        <end position="18"/>
    </location>
</feature>
<organism evidence="2 3">
    <name type="scientific">Ditylenchus destructor</name>
    <dbReference type="NCBI Taxonomy" id="166010"/>
    <lineage>
        <taxon>Eukaryota</taxon>
        <taxon>Metazoa</taxon>
        <taxon>Ecdysozoa</taxon>
        <taxon>Nematoda</taxon>
        <taxon>Chromadorea</taxon>
        <taxon>Rhabditida</taxon>
        <taxon>Tylenchina</taxon>
        <taxon>Tylenchomorpha</taxon>
        <taxon>Sphaerularioidea</taxon>
        <taxon>Anguinidae</taxon>
        <taxon>Anguininae</taxon>
        <taxon>Ditylenchus</taxon>
    </lineage>
</organism>
<comment type="caution">
    <text evidence="2">The sequence shown here is derived from an EMBL/GenBank/DDBJ whole genome shotgun (WGS) entry which is preliminary data.</text>
</comment>
<keyword evidence="1" id="KW-0732">Signal</keyword>
<accession>A0AAD4NG72</accession>
<reference evidence="2" key="1">
    <citation type="submission" date="2022-01" db="EMBL/GenBank/DDBJ databases">
        <title>Genome Sequence Resource for Two Populations of Ditylenchus destructor, the Migratory Endoparasitic Phytonematode.</title>
        <authorList>
            <person name="Zhang H."/>
            <person name="Lin R."/>
            <person name="Xie B."/>
        </authorList>
    </citation>
    <scope>NUCLEOTIDE SEQUENCE</scope>
    <source>
        <strain evidence="2">BazhouSP</strain>
    </source>
</reference>
<dbReference type="AlphaFoldDB" id="A0AAD4NG72"/>
<evidence type="ECO:0000256" key="1">
    <source>
        <dbReference type="SAM" id="SignalP"/>
    </source>
</evidence>
<sequence>MNYLYIVAFLVINELCISSSNDAVYVRDDELNENFQFGNSEDYKWALFLIESGITAYMTLVVPNGTNGIKLKFPEGVVSTENDEEEGKVNKSVQKEILEDMKNRIFSESSSDTDDLLERIWKIGHKLQTEANALQEWAVPVIAMAHQLEGENSASSVVEAQQVFDKKRLMLGEIFARVVDIMGKVRIEPLNDIITPQTHYTELVTTYNLGRALFKYFNSANISEKTKLTEKSLSEDSECELNIGVPEPTKQHIESMIGNEDPIDKSLKLWNKLNEMMHVLVVKKKEIVKIAKGKGMSLLAKLIEEMWNIYETCW</sequence>
<dbReference type="EMBL" id="JAKKPZ010000002">
    <property type="protein sequence ID" value="KAI1725786.1"/>
    <property type="molecule type" value="Genomic_DNA"/>
</dbReference>
<protein>
    <submittedName>
        <fullName evidence="2">Uncharacterized protein</fullName>
    </submittedName>
</protein>
<feature type="chain" id="PRO_5042232105" evidence="1">
    <location>
        <begin position="19"/>
        <end position="314"/>
    </location>
</feature>
<keyword evidence="3" id="KW-1185">Reference proteome</keyword>
<proteinExistence type="predicted"/>
<evidence type="ECO:0000313" key="2">
    <source>
        <dbReference type="EMBL" id="KAI1725786.1"/>
    </source>
</evidence>
<name>A0AAD4NG72_9BILA</name>
<evidence type="ECO:0000313" key="3">
    <source>
        <dbReference type="Proteomes" id="UP001201812"/>
    </source>
</evidence>
<dbReference type="Proteomes" id="UP001201812">
    <property type="component" value="Unassembled WGS sequence"/>
</dbReference>